<evidence type="ECO:0000313" key="2">
    <source>
        <dbReference type="Proteomes" id="UP001602058"/>
    </source>
</evidence>
<evidence type="ECO:0000313" key="1">
    <source>
        <dbReference type="EMBL" id="MFF4520373.1"/>
    </source>
</evidence>
<sequence length="57" mass="6318">MSHGVGRWTALLNGSMDRLTSCDEPFDHLGAAQLLVVEVEQHRFALQDRLDLQVPGS</sequence>
<dbReference type="Proteomes" id="UP001602058">
    <property type="component" value="Unassembled WGS sequence"/>
</dbReference>
<protein>
    <submittedName>
        <fullName evidence="1">Uncharacterized protein</fullName>
    </submittedName>
</protein>
<keyword evidence="2" id="KW-1185">Reference proteome</keyword>
<dbReference type="RefSeq" id="WP_351076482.1">
    <property type="nucleotide sequence ID" value="NZ_JBEOZG010000001.1"/>
</dbReference>
<accession>A0ABW6UAA1</accession>
<name>A0ABW6UAA1_9ACTN</name>
<dbReference type="EMBL" id="JBIAWJ010000001">
    <property type="protein sequence ID" value="MFF4520373.1"/>
    <property type="molecule type" value="Genomic_DNA"/>
</dbReference>
<reference evidence="1 2" key="1">
    <citation type="submission" date="2024-10" db="EMBL/GenBank/DDBJ databases">
        <title>The Natural Products Discovery Center: Release of the First 8490 Sequenced Strains for Exploring Actinobacteria Biosynthetic Diversity.</title>
        <authorList>
            <person name="Kalkreuter E."/>
            <person name="Kautsar S.A."/>
            <person name="Yang D."/>
            <person name="Bader C.D."/>
            <person name="Teijaro C.N."/>
            <person name="Fluegel L."/>
            <person name="Davis C.M."/>
            <person name="Simpson J.R."/>
            <person name="Lauterbach L."/>
            <person name="Steele A.D."/>
            <person name="Gui C."/>
            <person name="Meng S."/>
            <person name="Li G."/>
            <person name="Viehrig K."/>
            <person name="Ye F."/>
            <person name="Su P."/>
            <person name="Kiefer A.F."/>
            <person name="Nichols A."/>
            <person name="Cepeda A.J."/>
            <person name="Yan W."/>
            <person name="Fan B."/>
            <person name="Jiang Y."/>
            <person name="Adhikari A."/>
            <person name="Zheng C.-J."/>
            <person name="Schuster L."/>
            <person name="Cowan T.M."/>
            <person name="Smanski M.J."/>
            <person name="Chevrette M.G."/>
            <person name="De Carvalho L.P.S."/>
            <person name="Shen B."/>
        </authorList>
    </citation>
    <scope>NUCLEOTIDE SEQUENCE [LARGE SCALE GENOMIC DNA]</scope>
    <source>
        <strain evidence="1 2">NPDC001390</strain>
    </source>
</reference>
<gene>
    <name evidence="1" type="ORF">ACFY1D_02690</name>
</gene>
<organism evidence="1 2">
    <name type="scientific">Streptomyces bluensis</name>
    <dbReference type="NCBI Taxonomy" id="33897"/>
    <lineage>
        <taxon>Bacteria</taxon>
        <taxon>Bacillati</taxon>
        <taxon>Actinomycetota</taxon>
        <taxon>Actinomycetes</taxon>
        <taxon>Kitasatosporales</taxon>
        <taxon>Streptomycetaceae</taxon>
        <taxon>Streptomyces</taxon>
    </lineage>
</organism>
<proteinExistence type="predicted"/>
<comment type="caution">
    <text evidence="1">The sequence shown here is derived from an EMBL/GenBank/DDBJ whole genome shotgun (WGS) entry which is preliminary data.</text>
</comment>